<reference evidence="2 3" key="1">
    <citation type="submission" date="2016-10" db="EMBL/GenBank/DDBJ databases">
        <authorList>
            <person name="de Groot N.N."/>
        </authorList>
    </citation>
    <scope>NUCLEOTIDE SEQUENCE [LARGE SCALE GENOMIC DNA]</scope>
    <source>
        <strain evidence="2 3">DSM 1283</strain>
    </source>
</reference>
<evidence type="ECO:0000256" key="1">
    <source>
        <dbReference type="SAM" id="MobiDB-lite"/>
    </source>
</evidence>
<feature type="compositionally biased region" description="Basic and acidic residues" evidence="1">
    <location>
        <begin position="24"/>
        <end position="40"/>
    </location>
</feature>
<sequence>MVQASKKSEVILHKNPLENSQAELNKEISDKEVPVKELQGKKKSVKKIPEQELPDKKESEKDLDHESHAKEVTVKETPNKNSSKKELLKKRKPSLHITFHNPNSEEITASFLTKVLAERVAEEMGKGTCK</sequence>
<evidence type="ECO:0000313" key="3">
    <source>
        <dbReference type="Proteomes" id="UP000198806"/>
    </source>
</evidence>
<dbReference type="EMBL" id="FOWD01000028">
    <property type="protein sequence ID" value="SFO45895.1"/>
    <property type="molecule type" value="Genomic_DNA"/>
</dbReference>
<organism evidence="2 3">
    <name type="scientific">Anaerocolumna aminovalerica</name>
    <dbReference type="NCBI Taxonomy" id="1527"/>
    <lineage>
        <taxon>Bacteria</taxon>
        <taxon>Bacillati</taxon>
        <taxon>Bacillota</taxon>
        <taxon>Clostridia</taxon>
        <taxon>Lachnospirales</taxon>
        <taxon>Lachnospiraceae</taxon>
        <taxon>Anaerocolumna</taxon>
    </lineage>
</organism>
<feature type="compositionally biased region" description="Basic and acidic residues" evidence="1">
    <location>
        <begin position="1"/>
        <end position="16"/>
    </location>
</feature>
<dbReference type="Proteomes" id="UP000198806">
    <property type="component" value="Unassembled WGS sequence"/>
</dbReference>
<feature type="compositionally biased region" description="Basic and acidic residues" evidence="1">
    <location>
        <begin position="47"/>
        <end position="86"/>
    </location>
</feature>
<gene>
    <name evidence="2" type="ORF">SAMN04489757_12823</name>
</gene>
<dbReference type="STRING" id="1527.SAMN04489757_12823"/>
<evidence type="ECO:0000313" key="2">
    <source>
        <dbReference type="EMBL" id="SFO45895.1"/>
    </source>
</evidence>
<dbReference type="RefSeq" id="WP_091687583.1">
    <property type="nucleotide sequence ID" value="NZ_BAABFM010000011.1"/>
</dbReference>
<keyword evidence="3" id="KW-1185">Reference proteome</keyword>
<feature type="region of interest" description="Disordered" evidence="1">
    <location>
        <begin position="1"/>
        <end position="101"/>
    </location>
</feature>
<dbReference type="AlphaFoldDB" id="A0A1I5HCA8"/>
<name>A0A1I5HCA8_9FIRM</name>
<protein>
    <submittedName>
        <fullName evidence="2">Uncharacterized protein</fullName>
    </submittedName>
</protein>
<accession>A0A1I5HCA8</accession>
<proteinExistence type="predicted"/>